<dbReference type="Proteomes" id="UP000664731">
    <property type="component" value="Unassembled WGS sequence"/>
</dbReference>
<evidence type="ECO:0000313" key="1">
    <source>
        <dbReference type="EMBL" id="MBO1248386.1"/>
    </source>
</evidence>
<dbReference type="RefSeq" id="WP_207573941.1">
    <property type="nucleotide sequence ID" value="NZ_JAFNME010000001.1"/>
</dbReference>
<name>A0A939KCA2_9BURK</name>
<gene>
    <name evidence="1" type="ORF">J1777_00825</name>
</gene>
<evidence type="ECO:0000313" key="2">
    <source>
        <dbReference type="Proteomes" id="UP000664731"/>
    </source>
</evidence>
<dbReference type="EMBL" id="JAFNME010000001">
    <property type="protein sequence ID" value="MBO1248386.1"/>
    <property type="molecule type" value="Genomic_DNA"/>
</dbReference>
<reference evidence="1" key="1">
    <citation type="submission" date="2021-03" db="EMBL/GenBank/DDBJ databases">
        <title>Comamonas denitrificans.</title>
        <authorList>
            <person name="Finster K."/>
        </authorList>
    </citation>
    <scope>NUCLEOTIDE SEQUENCE</scope>
    <source>
        <strain evidence="1">MM2021_4</strain>
    </source>
</reference>
<protein>
    <submittedName>
        <fullName evidence="1">Uncharacterized protein</fullName>
    </submittedName>
</protein>
<dbReference type="AlphaFoldDB" id="A0A939KCA2"/>
<proteinExistence type="predicted"/>
<accession>A0A939KCA2</accession>
<organism evidence="1 2">
    <name type="scientific">Comamonas denitrificans</name>
    <dbReference type="NCBI Taxonomy" id="117506"/>
    <lineage>
        <taxon>Bacteria</taxon>
        <taxon>Pseudomonadati</taxon>
        <taxon>Pseudomonadota</taxon>
        <taxon>Betaproteobacteria</taxon>
        <taxon>Burkholderiales</taxon>
        <taxon>Comamonadaceae</taxon>
        <taxon>Comamonas</taxon>
    </lineage>
</organism>
<keyword evidence="2" id="KW-1185">Reference proteome</keyword>
<comment type="caution">
    <text evidence="1">The sequence shown here is derived from an EMBL/GenBank/DDBJ whole genome shotgun (WGS) entry which is preliminary data.</text>
</comment>
<sequence length="53" mass="5639">MSQIKYCDTISVMNYDKAQSELDLLASIIDRHPAGICHGSGCEGIVAEAGAQK</sequence>